<evidence type="ECO:0000313" key="13">
    <source>
        <dbReference type="Proteomes" id="UP000271098"/>
    </source>
</evidence>
<dbReference type="Proteomes" id="UP000271098">
    <property type="component" value="Unassembled WGS sequence"/>
</dbReference>
<evidence type="ECO:0000256" key="8">
    <source>
        <dbReference type="ARBA" id="ARBA00023170"/>
    </source>
</evidence>
<dbReference type="GO" id="GO:0006898">
    <property type="term" value="P:receptor-mediated endocytosis"/>
    <property type="evidence" value="ECO:0007669"/>
    <property type="project" value="TreeGrafter"/>
</dbReference>
<keyword evidence="9" id="KW-0325">Glycoprotein</keyword>
<keyword evidence="7 10" id="KW-1015">Disulfide bond</keyword>
<dbReference type="GO" id="GO:0042562">
    <property type="term" value="F:hormone binding"/>
    <property type="evidence" value="ECO:0007669"/>
    <property type="project" value="TreeGrafter"/>
</dbReference>
<keyword evidence="3" id="KW-0732">Signal</keyword>
<dbReference type="SMART" id="SM00179">
    <property type="entry name" value="EGF_CA"/>
    <property type="match status" value="1"/>
</dbReference>
<dbReference type="PRINTS" id="PR00261">
    <property type="entry name" value="LDLRECEPTOR"/>
</dbReference>
<dbReference type="FunFam" id="4.10.400.10:FF:000034">
    <property type="entry name" value="Low-density lipoprotein receptor-related protein 2"/>
    <property type="match status" value="1"/>
</dbReference>
<dbReference type="InterPro" id="IPR051221">
    <property type="entry name" value="LDLR-related"/>
</dbReference>
<evidence type="ECO:0000256" key="4">
    <source>
        <dbReference type="ARBA" id="ARBA00022737"/>
    </source>
</evidence>
<dbReference type="PROSITE" id="PS01209">
    <property type="entry name" value="LDLRA_1"/>
    <property type="match status" value="3"/>
</dbReference>
<dbReference type="InterPro" id="IPR002172">
    <property type="entry name" value="LDrepeatLR_classA_rpt"/>
</dbReference>
<evidence type="ECO:0000256" key="6">
    <source>
        <dbReference type="ARBA" id="ARBA00023136"/>
    </source>
</evidence>
<dbReference type="GO" id="GO:0016324">
    <property type="term" value="C:apical plasma membrane"/>
    <property type="evidence" value="ECO:0007669"/>
    <property type="project" value="TreeGrafter"/>
</dbReference>
<dbReference type="InterPro" id="IPR023415">
    <property type="entry name" value="LDLR_class-A_CS"/>
</dbReference>
<dbReference type="SUPFAM" id="SSF57424">
    <property type="entry name" value="LDL receptor-like module"/>
    <property type="match status" value="3"/>
</dbReference>
<evidence type="ECO:0000256" key="7">
    <source>
        <dbReference type="ARBA" id="ARBA00023157"/>
    </source>
</evidence>
<dbReference type="Gene3D" id="4.10.400.10">
    <property type="entry name" value="Low-density Lipoprotein Receptor"/>
    <property type="match status" value="3"/>
</dbReference>
<feature type="disulfide bond" evidence="10">
    <location>
        <begin position="96"/>
        <end position="108"/>
    </location>
</feature>
<keyword evidence="8" id="KW-0675">Receptor</keyword>
<reference evidence="12 13" key="2">
    <citation type="submission" date="2018-11" db="EMBL/GenBank/DDBJ databases">
        <authorList>
            <consortium name="Pathogen Informatics"/>
        </authorList>
    </citation>
    <scope>NUCLEOTIDE SEQUENCE [LARGE SCALE GENOMIC DNA]</scope>
</reference>
<evidence type="ECO:0000256" key="2">
    <source>
        <dbReference type="ARBA" id="ARBA00022692"/>
    </source>
</evidence>
<dbReference type="EMBL" id="UYRT01093837">
    <property type="protein sequence ID" value="VDN39201.1"/>
    <property type="molecule type" value="Genomic_DNA"/>
</dbReference>
<keyword evidence="13" id="KW-1185">Reference proteome</keyword>
<dbReference type="SMART" id="SM00192">
    <property type="entry name" value="LDLa"/>
    <property type="match status" value="3"/>
</dbReference>
<keyword evidence="4" id="KW-0677">Repeat</keyword>
<keyword evidence="2" id="KW-0812">Transmembrane</keyword>
<evidence type="ECO:0000256" key="3">
    <source>
        <dbReference type="ARBA" id="ARBA00022729"/>
    </source>
</evidence>
<evidence type="ECO:0000313" key="12">
    <source>
        <dbReference type="EMBL" id="VDN39201.1"/>
    </source>
</evidence>
<comment type="caution">
    <text evidence="10">Lacks conserved residue(s) required for the propagation of feature annotation.</text>
</comment>
<keyword evidence="6" id="KW-0472">Membrane</keyword>
<dbReference type="InterPro" id="IPR001881">
    <property type="entry name" value="EGF-like_Ca-bd_dom"/>
</dbReference>
<feature type="domain" description="EGF-like calcium-binding" evidence="11">
    <location>
        <begin position="132"/>
        <end position="171"/>
    </location>
</feature>
<dbReference type="CDD" id="cd00112">
    <property type="entry name" value="LDLa"/>
    <property type="match status" value="3"/>
</dbReference>
<dbReference type="AlphaFoldDB" id="A0A183ELU1"/>
<proteinExistence type="predicted"/>
<dbReference type="GO" id="GO:0043235">
    <property type="term" value="C:receptor complex"/>
    <property type="evidence" value="ECO:0007669"/>
    <property type="project" value="TreeGrafter"/>
</dbReference>
<dbReference type="GO" id="GO:0005509">
    <property type="term" value="F:calcium ion binding"/>
    <property type="evidence" value="ECO:0007669"/>
    <property type="project" value="InterPro"/>
</dbReference>
<dbReference type="InterPro" id="IPR036055">
    <property type="entry name" value="LDL_receptor-like_sf"/>
</dbReference>
<dbReference type="OrthoDB" id="5817174at2759"/>
<evidence type="ECO:0000259" key="11">
    <source>
        <dbReference type="SMART" id="SM00179"/>
    </source>
</evidence>
<feature type="disulfide bond" evidence="10">
    <location>
        <begin position="59"/>
        <end position="77"/>
    </location>
</feature>
<gene>
    <name evidence="12" type="ORF">GPUH_LOCUS21932</name>
</gene>
<reference evidence="14" key="1">
    <citation type="submission" date="2016-06" db="UniProtKB">
        <authorList>
            <consortium name="WormBaseParasite"/>
        </authorList>
    </citation>
    <scope>IDENTIFICATION</scope>
</reference>
<dbReference type="Pfam" id="PF00057">
    <property type="entry name" value="Ldl_recept_a"/>
    <property type="match status" value="3"/>
</dbReference>
<organism evidence="14">
    <name type="scientific">Gongylonema pulchrum</name>
    <dbReference type="NCBI Taxonomy" id="637853"/>
    <lineage>
        <taxon>Eukaryota</taxon>
        <taxon>Metazoa</taxon>
        <taxon>Ecdysozoa</taxon>
        <taxon>Nematoda</taxon>
        <taxon>Chromadorea</taxon>
        <taxon>Rhabditida</taxon>
        <taxon>Spirurina</taxon>
        <taxon>Spiruromorpha</taxon>
        <taxon>Spiruroidea</taxon>
        <taxon>Gongylonematidae</taxon>
        <taxon>Gongylonema</taxon>
    </lineage>
</organism>
<dbReference type="PANTHER" id="PTHR22722">
    <property type="entry name" value="LOW-DENSITY LIPOPROTEIN RECEPTOR-RELATED PROTEIN 2-RELATED"/>
    <property type="match status" value="1"/>
</dbReference>
<dbReference type="WBParaSite" id="GPUH_0002195901-mRNA-1">
    <property type="protein sequence ID" value="GPUH_0002195901-mRNA-1"/>
    <property type="gene ID" value="GPUH_0002195901"/>
</dbReference>
<evidence type="ECO:0000256" key="5">
    <source>
        <dbReference type="ARBA" id="ARBA00022989"/>
    </source>
</evidence>
<feature type="disulfide bond" evidence="10">
    <location>
        <begin position="52"/>
        <end position="64"/>
    </location>
</feature>
<sequence>MMVLRSCKPNEFMCNGTIGGAVQCIPRRHFCDGERDCDDGSDEPASCGRRQCSEWQFRCASGQCIPRNWTCNGISDCSDGTDETVTLCGDPSRGGCGAEMFQCASGICIDATLICNTKNDCGDSSDEPLSCNVDECLDSPCEDRCVELPISYRCECTPPRVISRYDNRSCICKPFRAFSLQAADVVTEKIHIGRLYLNMLRFSSQMTY</sequence>
<dbReference type="PANTHER" id="PTHR22722:SF15">
    <property type="entry name" value="LOW-DENSITY LIPOPROTEIN RECEPTOR-RELATED"/>
    <property type="match status" value="1"/>
</dbReference>
<feature type="disulfide bond" evidence="10">
    <location>
        <begin position="103"/>
        <end position="121"/>
    </location>
</feature>
<evidence type="ECO:0000256" key="10">
    <source>
        <dbReference type="PROSITE-ProRule" id="PRU00124"/>
    </source>
</evidence>
<name>A0A183ELU1_9BILA</name>
<evidence type="ECO:0000256" key="9">
    <source>
        <dbReference type="ARBA" id="ARBA00023180"/>
    </source>
</evidence>
<accession>A0A183ELU1</accession>
<evidence type="ECO:0000313" key="14">
    <source>
        <dbReference type="WBParaSite" id="GPUH_0002195901-mRNA-1"/>
    </source>
</evidence>
<evidence type="ECO:0000256" key="1">
    <source>
        <dbReference type="ARBA" id="ARBA00004167"/>
    </source>
</evidence>
<dbReference type="PROSITE" id="PS50068">
    <property type="entry name" value="LDLRA_2"/>
    <property type="match status" value="3"/>
</dbReference>
<keyword evidence="5" id="KW-1133">Transmembrane helix</keyword>
<dbReference type="Gene3D" id="2.10.25.10">
    <property type="entry name" value="Laminin"/>
    <property type="match status" value="1"/>
</dbReference>
<comment type="subcellular location">
    <subcellularLocation>
        <location evidence="1">Membrane</location>
        <topology evidence="1">Single-pass membrane protein</topology>
    </subcellularLocation>
</comment>
<protein>
    <submittedName>
        <fullName evidence="14">EGF_CA domain-containing protein</fullName>
    </submittedName>
</protein>